<dbReference type="InterPro" id="IPR037518">
    <property type="entry name" value="MPN"/>
</dbReference>
<dbReference type="PROSITE" id="PS50249">
    <property type="entry name" value="MPN"/>
    <property type="match status" value="1"/>
</dbReference>
<dbReference type="EMBL" id="ABOU02000032">
    <property type="protein sequence ID" value="EDY32937.1"/>
    <property type="molecule type" value="Genomic_DNA"/>
</dbReference>
<dbReference type="CDD" id="cd08071">
    <property type="entry name" value="MPN_DUF2466"/>
    <property type="match status" value="1"/>
</dbReference>
<dbReference type="eggNOG" id="COG2003">
    <property type="taxonomic scope" value="Bacteria"/>
</dbReference>
<dbReference type="AlphaFoldDB" id="B5CP31"/>
<proteinExistence type="inferred from homology"/>
<dbReference type="PROSITE" id="PS01302">
    <property type="entry name" value="UPF0758"/>
    <property type="match status" value="1"/>
</dbReference>
<evidence type="ECO:0000259" key="7">
    <source>
        <dbReference type="PROSITE" id="PS50249"/>
    </source>
</evidence>
<evidence type="ECO:0000313" key="8">
    <source>
        <dbReference type="EMBL" id="EDY32937.1"/>
    </source>
</evidence>
<dbReference type="PANTHER" id="PTHR30471:SF3">
    <property type="entry name" value="UPF0758 PROTEIN YEES-RELATED"/>
    <property type="match status" value="1"/>
</dbReference>
<dbReference type="GO" id="GO:0006508">
    <property type="term" value="P:proteolysis"/>
    <property type="evidence" value="ECO:0007669"/>
    <property type="project" value="UniProtKB-KW"/>
</dbReference>
<evidence type="ECO:0000256" key="3">
    <source>
        <dbReference type="ARBA" id="ARBA00022723"/>
    </source>
</evidence>
<evidence type="ECO:0000256" key="1">
    <source>
        <dbReference type="ARBA" id="ARBA00010243"/>
    </source>
</evidence>
<dbReference type="InterPro" id="IPR001405">
    <property type="entry name" value="UPF0758"/>
</dbReference>
<evidence type="ECO:0000256" key="2">
    <source>
        <dbReference type="ARBA" id="ARBA00022670"/>
    </source>
</evidence>
<dbReference type="GO" id="GO:0046872">
    <property type="term" value="F:metal ion binding"/>
    <property type="evidence" value="ECO:0007669"/>
    <property type="project" value="UniProtKB-KW"/>
</dbReference>
<comment type="caution">
    <text evidence="8">The sequence shown here is derived from an EMBL/GenBank/DDBJ whole genome shotgun (WGS) entry which is preliminary data.</text>
</comment>
<dbReference type="PANTHER" id="PTHR30471">
    <property type="entry name" value="DNA REPAIR PROTEIN RADC"/>
    <property type="match status" value="1"/>
</dbReference>
<keyword evidence="6" id="KW-0482">Metalloprotease</keyword>
<dbReference type="Proteomes" id="UP000003254">
    <property type="component" value="Unassembled WGS sequence"/>
</dbReference>
<dbReference type="GO" id="GO:0008237">
    <property type="term" value="F:metallopeptidase activity"/>
    <property type="evidence" value="ECO:0007669"/>
    <property type="project" value="UniProtKB-KW"/>
</dbReference>
<evidence type="ECO:0000256" key="5">
    <source>
        <dbReference type="ARBA" id="ARBA00022833"/>
    </source>
</evidence>
<dbReference type="HOGENOM" id="CLU_073529_3_0_9"/>
<dbReference type="Gene3D" id="3.40.140.10">
    <property type="entry name" value="Cytidine Deaminase, domain 2"/>
    <property type="match status" value="1"/>
</dbReference>
<protein>
    <submittedName>
        <fullName evidence="8">DNA repair protein RadC</fullName>
    </submittedName>
</protein>
<keyword evidence="3" id="KW-0479">Metal-binding</keyword>
<organism evidence="8 9">
    <name type="scientific">[Ruminococcus] lactaris ATCC 29176</name>
    <dbReference type="NCBI Taxonomy" id="471875"/>
    <lineage>
        <taxon>Bacteria</taxon>
        <taxon>Bacillati</taxon>
        <taxon>Bacillota</taxon>
        <taxon>Clostridia</taxon>
        <taxon>Lachnospirales</taxon>
        <taxon>Lachnospiraceae</taxon>
        <taxon>Mediterraneibacter</taxon>
    </lineage>
</organism>
<evidence type="ECO:0000256" key="6">
    <source>
        <dbReference type="ARBA" id="ARBA00023049"/>
    </source>
</evidence>
<keyword evidence="9" id="KW-1185">Reference proteome</keyword>
<sequence>MTTSYQEIRTMENELEVVNIRLVREPSLYSEQILDSPQAVVELMAKELSQYDREVFCILNMKNNGQVINMNLVSVGTINASLVIPREVFKSSILANASAIIGLHNHPSGNVKPSKEDMIVTRKLQKCGQLLGIELLDHIIVGGTNGKMLSFREEKMLNVTGRMGEMER</sequence>
<accession>B5CP31</accession>
<keyword evidence="2" id="KW-0645">Protease</keyword>
<dbReference type="Pfam" id="PF04002">
    <property type="entry name" value="RadC"/>
    <property type="match status" value="1"/>
</dbReference>
<gene>
    <name evidence="8" type="primary">radC</name>
    <name evidence="8" type="ORF">RUMLAC_01222</name>
</gene>
<dbReference type="InterPro" id="IPR020891">
    <property type="entry name" value="UPF0758_CS"/>
</dbReference>
<keyword evidence="4" id="KW-0378">Hydrolase</keyword>
<dbReference type="InterPro" id="IPR025657">
    <property type="entry name" value="RadC_JAB"/>
</dbReference>
<reference evidence="8 9" key="1">
    <citation type="submission" date="2008-08" db="EMBL/GenBank/DDBJ databases">
        <title>Draft genome sequence of Ruminococcus lactaris ATCC 29176.</title>
        <authorList>
            <person name="Sudarsanam P."/>
            <person name="Ley R."/>
            <person name="Guruge J."/>
            <person name="Turnbaugh P.J."/>
            <person name="Mahowald M."/>
            <person name="Liep D."/>
            <person name="Gordon J."/>
        </authorList>
    </citation>
    <scope>NUCLEOTIDE SEQUENCE [LARGE SCALE GENOMIC DNA]</scope>
    <source>
        <strain evidence="8 9">ATCC 29176</strain>
    </source>
</reference>
<keyword evidence="5" id="KW-0862">Zinc</keyword>
<name>B5CP31_9FIRM</name>
<feature type="domain" description="MPN" evidence="7">
    <location>
        <begin position="33"/>
        <end position="157"/>
    </location>
</feature>
<comment type="similarity">
    <text evidence="1">Belongs to the UPF0758 family.</text>
</comment>
<evidence type="ECO:0000313" key="9">
    <source>
        <dbReference type="Proteomes" id="UP000003254"/>
    </source>
</evidence>
<evidence type="ECO:0000256" key="4">
    <source>
        <dbReference type="ARBA" id="ARBA00022801"/>
    </source>
</evidence>
<reference evidence="8 9" key="2">
    <citation type="submission" date="2008-08" db="EMBL/GenBank/DDBJ databases">
        <authorList>
            <person name="Fulton L."/>
            <person name="Clifton S."/>
            <person name="Fulton B."/>
            <person name="Xu J."/>
            <person name="Minx P."/>
            <person name="Pepin K.H."/>
            <person name="Johnson M."/>
            <person name="Bhonagiri V."/>
            <person name="Nash W.E."/>
            <person name="Mardis E.R."/>
            <person name="Wilson R.K."/>
        </authorList>
    </citation>
    <scope>NUCLEOTIDE SEQUENCE [LARGE SCALE GENOMIC DNA]</scope>
    <source>
        <strain evidence="8 9">ATCC 29176</strain>
    </source>
</reference>